<dbReference type="Gene3D" id="2.180.10.10">
    <property type="entry name" value="RHS repeat-associated core"/>
    <property type="match status" value="1"/>
</dbReference>
<protein>
    <submittedName>
        <fullName evidence="1">Uncharacterized protein</fullName>
    </submittedName>
</protein>
<evidence type="ECO:0000313" key="2">
    <source>
        <dbReference type="Proteomes" id="UP001163262"/>
    </source>
</evidence>
<dbReference type="AlphaFoldDB" id="A0AA46W6E6"/>
<gene>
    <name evidence="1" type="ORF">OL231_08630</name>
</gene>
<sequence length="404" mass="49086">MKIQNNNLKCPDSPYIPIMKPNTFFANKKVQTTYKEYEAVEDENNTVRLGAFKDYELFIPEAIQTLIREYCEMAETLYDIDSFDKKTEIQKIFNFRRYSRDNKYFTTTYNDKGFITSYEIDYILIAFKYNKNDQIIKWTATISGQIPCTRQFLYNKNKLLSKVIASLPSGKTKEWLYNEKGDVVAIVKNDEITQKYEYNYNQKGELIGIKEYSYDRFCSEKSFLYDEKGNKVQYNVFCSEDKDLEDERKVFINFYKNEMLTKQEILYYSNGDKEFLLFDEQGRVTQKQYFEHKPYRDFVLKESINYKYFEDKIECTYIDNNLYKEVIVCKDIEYLEEFYRHNPFYNWNDFLFSENIFSYIEYDPEGYEIKKTIFHYFRNEEWEAIIYRRRGNSTHIVRKECTIL</sequence>
<reference evidence="1" key="1">
    <citation type="submission" date="2022-10" db="EMBL/GenBank/DDBJ databases">
        <title>Complete genome sequence of Capnocytophaga ochracea KCOM 2812 isolated from actinomycosis lesion.</title>
        <authorList>
            <person name="Kook J.-K."/>
            <person name="Park S.-N."/>
            <person name="Lim Y.K."/>
        </authorList>
    </citation>
    <scope>NUCLEOTIDE SEQUENCE</scope>
    <source>
        <strain evidence="1">KCOM 28121</strain>
    </source>
</reference>
<name>A0AA46W6E6_CAPOC</name>
<proteinExistence type="predicted"/>
<evidence type="ECO:0000313" key="1">
    <source>
        <dbReference type="EMBL" id="UZD40236.1"/>
    </source>
</evidence>
<organism evidence="1 2">
    <name type="scientific">Capnocytophaga ochracea</name>
    <dbReference type="NCBI Taxonomy" id="1018"/>
    <lineage>
        <taxon>Bacteria</taxon>
        <taxon>Pseudomonadati</taxon>
        <taxon>Bacteroidota</taxon>
        <taxon>Flavobacteriia</taxon>
        <taxon>Flavobacteriales</taxon>
        <taxon>Flavobacteriaceae</taxon>
        <taxon>Capnocytophaga</taxon>
    </lineage>
</organism>
<dbReference type="RefSeq" id="WP_264860090.1">
    <property type="nucleotide sequence ID" value="NZ_CP110230.1"/>
</dbReference>
<accession>A0AA46W6E6</accession>
<dbReference type="EMBL" id="CP110230">
    <property type="protein sequence ID" value="UZD40236.1"/>
    <property type="molecule type" value="Genomic_DNA"/>
</dbReference>
<dbReference type="Proteomes" id="UP001163262">
    <property type="component" value="Chromosome"/>
</dbReference>